<dbReference type="InterPro" id="IPR036812">
    <property type="entry name" value="NAD(P)_OxRdtase_dom_sf"/>
</dbReference>
<feature type="non-terminal residue" evidence="1">
    <location>
        <position position="1"/>
    </location>
</feature>
<dbReference type="EMBL" id="LCRH01000056">
    <property type="protein sequence ID" value="KKW31541.1"/>
    <property type="molecule type" value="Genomic_DNA"/>
</dbReference>
<dbReference type="Gene3D" id="3.20.20.100">
    <property type="entry name" value="NADP-dependent oxidoreductase domain"/>
    <property type="match status" value="1"/>
</dbReference>
<evidence type="ECO:0000313" key="2">
    <source>
        <dbReference type="Proteomes" id="UP000034054"/>
    </source>
</evidence>
<dbReference type="AlphaFoldDB" id="A0A0G1XKW6"/>
<dbReference type="SUPFAM" id="SSF51430">
    <property type="entry name" value="NAD(P)-linked oxidoreductase"/>
    <property type="match status" value="1"/>
</dbReference>
<organism evidence="1 2">
    <name type="scientific">Candidatus Uhrbacteria bacterium GW2011_GWA2_52_8d</name>
    <dbReference type="NCBI Taxonomy" id="1618979"/>
    <lineage>
        <taxon>Bacteria</taxon>
        <taxon>Candidatus Uhriibacteriota</taxon>
    </lineage>
</organism>
<accession>A0A0G1XKW6</accession>
<comment type="caution">
    <text evidence="1">The sequence shown here is derived from an EMBL/GenBank/DDBJ whole genome shotgun (WGS) entry which is preliminary data.</text>
</comment>
<sequence length="45" mass="5491">PEHIAQNADIFSFELSEGNMADLTKLDRRLRYVDPYEWWKIPYFD</sequence>
<gene>
    <name evidence="1" type="ORF">UY76_C0056G0001</name>
</gene>
<name>A0A0G1XKW6_9BACT</name>
<proteinExistence type="predicted"/>
<reference evidence="1 2" key="1">
    <citation type="journal article" date="2015" name="Nature">
        <title>rRNA introns, odd ribosomes, and small enigmatic genomes across a large radiation of phyla.</title>
        <authorList>
            <person name="Brown C.T."/>
            <person name="Hug L.A."/>
            <person name="Thomas B.C."/>
            <person name="Sharon I."/>
            <person name="Castelle C.J."/>
            <person name="Singh A."/>
            <person name="Wilkins M.J."/>
            <person name="Williams K.H."/>
            <person name="Banfield J.F."/>
        </authorList>
    </citation>
    <scope>NUCLEOTIDE SEQUENCE [LARGE SCALE GENOMIC DNA]</scope>
</reference>
<dbReference type="Proteomes" id="UP000034054">
    <property type="component" value="Unassembled WGS sequence"/>
</dbReference>
<evidence type="ECO:0000313" key="1">
    <source>
        <dbReference type="EMBL" id="KKW31541.1"/>
    </source>
</evidence>
<protein>
    <submittedName>
        <fullName evidence="1">Aldose reductase A</fullName>
    </submittedName>
</protein>